<dbReference type="InterPro" id="IPR012337">
    <property type="entry name" value="RNaseH-like_sf"/>
</dbReference>
<proteinExistence type="predicted"/>
<evidence type="ECO:0008006" key="3">
    <source>
        <dbReference type="Google" id="ProtNLM"/>
    </source>
</evidence>
<dbReference type="EMBL" id="AVOT02001565">
    <property type="protein sequence ID" value="MBW0467386.1"/>
    <property type="molecule type" value="Genomic_DNA"/>
</dbReference>
<organism evidence="1 2">
    <name type="scientific">Austropuccinia psidii MF-1</name>
    <dbReference type="NCBI Taxonomy" id="1389203"/>
    <lineage>
        <taxon>Eukaryota</taxon>
        <taxon>Fungi</taxon>
        <taxon>Dikarya</taxon>
        <taxon>Basidiomycota</taxon>
        <taxon>Pucciniomycotina</taxon>
        <taxon>Pucciniomycetes</taxon>
        <taxon>Pucciniales</taxon>
        <taxon>Sphaerophragmiaceae</taxon>
        <taxon>Austropuccinia</taxon>
    </lineage>
</organism>
<accession>A0A9Q3BK82</accession>
<dbReference type="SUPFAM" id="SSF53098">
    <property type="entry name" value="Ribonuclease H-like"/>
    <property type="match status" value="1"/>
</dbReference>
<keyword evidence="2" id="KW-1185">Reference proteome</keyword>
<protein>
    <recommendedName>
        <fullName evidence="3">RNase H type-1 domain-containing protein</fullName>
    </recommendedName>
</protein>
<evidence type="ECO:0000313" key="2">
    <source>
        <dbReference type="Proteomes" id="UP000765509"/>
    </source>
</evidence>
<dbReference type="Gene3D" id="3.30.420.10">
    <property type="entry name" value="Ribonuclease H-like superfamily/Ribonuclease H"/>
    <property type="match status" value="1"/>
</dbReference>
<sequence length="200" mass="23209">MGSRNIVTKWFNKKRPLSEKTQISNYETKIIGLKLAVEVAKREIYKRRDAGERIEDIHIFCDNQTALRKVADPTIPSIAQYLYLKTHQEYRTLINLFPTYLWWCPGHSDIEGNDKADKAAKEAAHDNATKTLTIRQSLSTAMKKINDNSLTNFSTEEKLRIKFKSNQKVLARELNKLEKAQTLIIYQLRSGHLTLNDHMF</sequence>
<name>A0A9Q3BK82_9BASI</name>
<evidence type="ECO:0000313" key="1">
    <source>
        <dbReference type="EMBL" id="MBW0467386.1"/>
    </source>
</evidence>
<dbReference type="InterPro" id="IPR036397">
    <property type="entry name" value="RNaseH_sf"/>
</dbReference>
<comment type="caution">
    <text evidence="1">The sequence shown here is derived from an EMBL/GenBank/DDBJ whole genome shotgun (WGS) entry which is preliminary data.</text>
</comment>
<dbReference type="AlphaFoldDB" id="A0A9Q3BK82"/>
<dbReference type="OrthoDB" id="6508425at2759"/>
<gene>
    <name evidence="1" type="ORF">O181_007101</name>
</gene>
<dbReference type="Proteomes" id="UP000765509">
    <property type="component" value="Unassembled WGS sequence"/>
</dbReference>
<reference evidence="1" key="1">
    <citation type="submission" date="2021-03" db="EMBL/GenBank/DDBJ databases">
        <title>Draft genome sequence of rust myrtle Austropuccinia psidii MF-1, a brazilian biotype.</title>
        <authorList>
            <person name="Quecine M.C."/>
            <person name="Pachon D.M.R."/>
            <person name="Bonatelli M.L."/>
            <person name="Correr F.H."/>
            <person name="Franceschini L.M."/>
            <person name="Leite T.F."/>
            <person name="Margarido G.R.A."/>
            <person name="Almeida C.A."/>
            <person name="Ferrarezi J.A."/>
            <person name="Labate C.A."/>
        </authorList>
    </citation>
    <scope>NUCLEOTIDE SEQUENCE</scope>
    <source>
        <strain evidence="1">MF-1</strain>
    </source>
</reference>
<dbReference type="GO" id="GO:0003676">
    <property type="term" value="F:nucleic acid binding"/>
    <property type="evidence" value="ECO:0007669"/>
    <property type="project" value="InterPro"/>
</dbReference>